<dbReference type="Proteomes" id="UP000292958">
    <property type="component" value="Unassembled WGS sequence"/>
</dbReference>
<reference evidence="2 3" key="1">
    <citation type="submission" date="2019-02" db="EMBL/GenBank/DDBJ databases">
        <title>Genomic Encyclopedia of Archaeal and Bacterial Type Strains, Phase II (KMG-II): from individual species to whole genera.</title>
        <authorList>
            <person name="Goeker M."/>
        </authorList>
    </citation>
    <scope>NUCLEOTIDE SEQUENCE [LARGE SCALE GENOMIC DNA]</scope>
    <source>
        <strain evidence="2 3">DSM 18101</strain>
    </source>
</reference>
<accession>A0A4Q7YP22</accession>
<organism evidence="2 3">
    <name type="scientific">Edaphobacter modestus</name>
    <dbReference type="NCBI Taxonomy" id="388466"/>
    <lineage>
        <taxon>Bacteria</taxon>
        <taxon>Pseudomonadati</taxon>
        <taxon>Acidobacteriota</taxon>
        <taxon>Terriglobia</taxon>
        <taxon>Terriglobales</taxon>
        <taxon>Acidobacteriaceae</taxon>
        <taxon>Edaphobacter</taxon>
    </lineage>
</organism>
<keyword evidence="2" id="KW-0489">Methyltransferase</keyword>
<dbReference type="Pfam" id="PF08241">
    <property type="entry name" value="Methyltransf_11"/>
    <property type="match status" value="1"/>
</dbReference>
<dbReference type="EMBL" id="SHKW01000001">
    <property type="protein sequence ID" value="RZU39170.1"/>
    <property type="molecule type" value="Genomic_DNA"/>
</dbReference>
<dbReference type="GO" id="GO:0008757">
    <property type="term" value="F:S-adenosylmethionine-dependent methyltransferase activity"/>
    <property type="evidence" value="ECO:0007669"/>
    <property type="project" value="InterPro"/>
</dbReference>
<proteinExistence type="predicted"/>
<dbReference type="CDD" id="cd02440">
    <property type="entry name" value="AdoMet_MTases"/>
    <property type="match status" value="1"/>
</dbReference>
<gene>
    <name evidence="2" type="ORF">BDD14_0517</name>
</gene>
<dbReference type="PANTHER" id="PTHR45036">
    <property type="entry name" value="METHYLTRANSFERASE LIKE 7B"/>
    <property type="match status" value="1"/>
</dbReference>
<keyword evidence="2" id="KW-0808">Transferase</keyword>
<keyword evidence="3" id="KW-1185">Reference proteome</keyword>
<comment type="caution">
    <text evidence="2">The sequence shown here is derived from an EMBL/GenBank/DDBJ whole genome shotgun (WGS) entry which is preliminary data.</text>
</comment>
<evidence type="ECO:0000313" key="2">
    <source>
        <dbReference type="EMBL" id="RZU39170.1"/>
    </source>
</evidence>
<dbReference type="InterPro" id="IPR029063">
    <property type="entry name" value="SAM-dependent_MTases_sf"/>
</dbReference>
<dbReference type="Gene3D" id="3.40.50.150">
    <property type="entry name" value="Vaccinia Virus protein VP39"/>
    <property type="match status" value="1"/>
</dbReference>
<dbReference type="GO" id="GO:0032259">
    <property type="term" value="P:methylation"/>
    <property type="evidence" value="ECO:0007669"/>
    <property type="project" value="UniProtKB-KW"/>
</dbReference>
<name>A0A4Q7YP22_9BACT</name>
<dbReference type="AlphaFoldDB" id="A0A4Q7YP22"/>
<dbReference type="PANTHER" id="PTHR45036:SF1">
    <property type="entry name" value="METHYLTRANSFERASE LIKE 7A"/>
    <property type="match status" value="1"/>
</dbReference>
<dbReference type="InterPro" id="IPR052356">
    <property type="entry name" value="Thiol_S-MT"/>
</dbReference>
<protein>
    <submittedName>
        <fullName evidence="2">Methyltransferase family protein</fullName>
    </submittedName>
</protein>
<dbReference type="InterPro" id="IPR013216">
    <property type="entry name" value="Methyltransf_11"/>
</dbReference>
<sequence length="253" mass="29050">MYLHFEILVSEAPLPILLFLLRAAADHLISRLVMSDESTRQKDMLGWYGYCMALNVQDQFGQIDIYVFDQILRGNIGSGMRVLDAGCGYGRNLVHLLREGCEVFALDTDEAGVKHVQQLSRSLETELPAENFQVGLIERMPFPDAFVDVVICNSVLHFARDEDHFRTMLSELWRVLKPGGMLFCRLGSRIGMNFKRVKGNTYVIGDGSEWFLVDEEILLKYTEKMNAVLTDPLKTTIVQDYRCMTTWVLRKRR</sequence>
<evidence type="ECO:0000259" key="1">
    <source>
        <dbReference type="Pfam" id="PF08241"/>
    </source>
</evidence>
<dbReference type="SUPFAM" id="SSF53335">
    <property type="entry name" value="S-adenosyl-L-methionine-dependent methyltransferases"/>
    <property type="match status" value="1"/>
</dbReference>
<evidence type="ECO:0000313" key="3">
    <source>
        <dbReference type="Proteomes" id="UP000292958"/>
    </source>
</evidence>
<feature type="domain" description="Methyltransferase type 11" evidence="1">
    <location>
        <begin position="83"/>
        <end position="184"/>
    </location>
</feature>